<evidence type="ECO:0000313" key="7">
    <source>
        <dbReference type="EMBL" id="ERL85384.1"/>
    </source>
</evidence>
<evidence type="ECO:0000256" key="1">
    <source>
        <dbReference type="ARBA" id="ARBA00004123"/>
    </source>
</evidence>
<evidence type="ECO:0000313" key="8">
    <source>
        <dbReference type="Proteomes" id="UP000030742"/>
    </source>
</evidence>
<evidence type="ECO:0000259" key="6">
    <source>
        <dbReference type="PROSITE" id="PS51203"/>
    </source>
</evidence>
<feature type="domain" description="CS" evidence="6">
    <location>
        <begin position="263"/>
        <end position="349"/>
    </location>
</feature>
<dbReference type="Gene3D" id="2.60.40.790">
    <property type="match status" value="1"/>
</dbReference>
<dbReference type="AlphaFoldDB" id="U4TV19"/>
<dbReference type="SUPFAM" id="SSF49764">
    <property type="entry name" value="HSP20-like chaperones"/>
    <property type="match status" value="1"/>
</dbReference>
<keyword evidence="5" id="KW-0539">Nucleus</keyword>
<dbReference type="Pfam" id="PF04969">
    <property type="entry name" value="CS"/>
    <property type="match status" value="1"/>
</dbReference>
<comment type="subcellular location">
    <subcellularLocation>
        <location evidence="2">Cytoplasm</location>
    </subcellularLocation>
    <subcellularLocation>
        <location evidence="1">Nucleus</location>
    </subcellularLocation>
</comment>
<organism evidence="7 8">
    <name type="scientific">Dendroctonus ponderosae</name>
    <name type="common">Mountain pine beetle</name>
    <dbReference type="NCBI Taxonomy" id="77166"/>
    <lineage>
        <taxon>Eukaryota</taxon>
        <taxon>Metazoa</taxon>
        <taxon>Ecdysozoa</taxon>
        <taxon>Arthropoda</taxon>
        <taxon>Hexapoda</taxon>
        <taxon>Insecta</taxon>
        <taxon>Pterygota</taxon>
        <taxon>Neoptera</taxon>
        <taxon>Endopterygota</taxon>
        <taxon>Coleoptera</taxon>
        <taxon>Polyphaga</taxon>
        <taxon>Cucujiformia</taxon>
        <taxon>Curculionidae</taxon>
        <taxon>Scolytinae</taxon>
        <taxon>Dendroctonus</taxon>
    </lineage>
</organism>
<evidence type="ECO:0000256" key="4">
    <source>
        <dbReference type="ARBA" id="ARBA00022490"/>
    </source>
</evidence>
<dbReference type="CDD" id="cd06467">
    <property type="entry name" value="p23_NUDC_like"/>
    <property type="match status" value="1"/>
</dbReference>
<dbReference type="EMBL" id="KB631687">
    <property type="protein sequence ID" value="ERL85384.1"/>
    <property type="molecule type" value="Genomic_DNA"/>
</dbReference>
<dbReference type="GO" id="GO:0005634">
    <property type="term" value="C:nucleus"/>
    <property type="evidence" value="ECO:0007669"/>
    <property type="project" value="UniProtKB-SubCell"/>
</dbReference>
<dbReference type="PANTHER" id="PTHR21664:SF1">
    <property type="entry name" value="NUDC DOMAIN-CONTAINING PROTEIN 1"/>
    <property type="match status" value="1"/>
</dbReference>
<accession>U4TV19</accession>
<evidence type="ECO:0000256" key="2">
    <source>
        <dbReference type="ARBA" id="ARBA00004496"/>
    </source>
</evidence>
<reference evidence="7 8" key="1">
    <citation type="journal article" date="2013" name="Genome Biol.">
        <title>Draft genome of the mountain pine beetle, Dendroctonus ponderosae Hopkins, a major forest pest.</title>
        <authorList>
            <person name="Keeling C.I."/>
            <person name="Yuen M.M."/>
            <person name="Liao N.Y."/>
            <person name="Docking T.R."/>
            <person name="Chan S.K."/>
            <person name="Taylor G.A."/>
            <person name="Palmquist D.L."/>
            <person name="Jackman S.D."/>
            <person name="Nguyen A."/>
            <person name="Li M."/>
            <person name="Henderson H."/>
            <person name="Janes J.K."/>
            <person name="Zhao Y."/>
            <person name="Pandoh P."/>
            <person name="Moore R."/>
            <person name="Sperling F.A."/>
            <person name="Huber D.P."/>
            <person name="Birol I."/>
            <person name="Jones S.J."/>
            <person name="Bohlmann J."/>
        </authorList>
    </citation>
    <scope>NUCLEOTIDE SEQUENCE</scope>
</reference>
<dbReference type="PROSITE" id="PS51203">
    <property type="entry name" value="CS"/>
    <property type="match status" value="1"/>
</dbReference>
<dbReference type="OrthoDB" id="428655at2759"/>
<evidence type="ECO:0000256" key="5">
    <source>
        <dbReference type="ARBA" id="ARBA00023242"/>
    </source>
</evidence>
<dbReference type="PANTHER" id="PTHR21664">
    <property type="entry name" value="CHRONIC MYELOGENOUS LEUKEMIA TUMOR ANTIGEN 66"/>
    <property type="match status" value="1"/>
</dbReference>
<protein>
    <recommendedName>
        <fullName evidence="3">NudC domain-containing protein 1</fullName>
    </recommendedName>
</protein>
<keyword evidence="4" id="KW-0963">Cytoplasm</keyword>
<dbReference type="InterPro" id="IPR037895">
    <property type="entry name" value="NUDCD1"/>
</dbReference>
<name>U4TV19_DENPD</name>
<dbReference type="InterPro" id="IPR008978">
    <property type="entry name" value="HSP20-like_chaperone"/>
</dbReference>
<dbReference type="GO" id="GO:0005737">
    <property type="term" value="C:cytoplasm"/>
    <property type="evidence" value="ECO:0007669"/>
    <property type="project" value="UniProtKB-SubCell"/>
</dbReference>
<evidence type="ECO:0000256" key="3">
    <source>
        <dbReference type="ARBA" id="ARBA00018915"/>
    </source>
</evidence>
<gene>
    <name evidence="7" type="ORF">D910_02804</name>
</gene>
<dbReference type="STRING" id="77166.U4TV19"/>
<dbReference type="Proteomes" id="UP000030742">
    <property type="component" value="Unassembled WGS sequence"/>
</dbReference>
<dbReference type="InterPro" id="IPR007052">
    <property type="entry name" value="CS_dom"/>
</dbReference>
<proteinExistence type="predicted"/>
<sequence>MSLKTLEIAPNRLLMDSNFDGYKLSLKPIKQSRKSLQVPVEKTCVNPSQYSIVHVKLLSLHNHLCVDQFDGFSSVYFVDKQLTIQKVYVDAGTNELVDPVAVYTMSKPRERLSGDYGVTLRFASADYCVASDGIGTFYILATKDKRDDDQFDTLFSGHVLSNESQGFVVSDASFNDAKQELHVLLLHVQEHGTDGFISIIHWITFKKTQKDWHQVALRQLKTKGEVQYLQLESDCDHLYVVSENLVVFALNSEHPIEETPLASSGKLYHWSQDTDEITVKIPLPETAQKNLLKVSCGGSELNVEYNSLRVLSGTFQGSVDSALTTWSLKGDLLEIQLAKADKEYWTQLLAGYDEGEQDLSPSYVDEVHNRLQGFTSKREETPQRGATFNSQPIEECDFETDKAETFQRISGVTNKPTHQVHLGSHHVLLSPFLDSQSVPALGE</sequence>